<evidence type="ECO:0000313" key="2">
    <source>
        <dbReference type="Proteomes" id="UP000054166"/>
    </source>
</evidence>
<proteinExistence type="predicted"/>
<reference evidence="1 2" key="1">
    <citation type="submission" date="2014-04" db="EMBL/GenBank/DDBJ databases">
        <authorList>
            <consortium name="DOE Joint Genome Institute"/>
            <person name="Kuo A."/>
            <person name="Tarkka M."/>
            <person name="Buscot F."/>
            <person name="Kohler A."/>
            <person name="Nagy L.G."/>
            <person name="Floudas D."/>
            <person name="Copeland A."/>
            <person name="Barry K.W."/>
            <person name="Cichocki N."/>
            <person name="Veneault-Fourrey C."/>
            <person name="LaButti K."/>
            <person name="Lindquist E.A."/>
            <person name="Lipzen A."/>
            <person name="Lundell T."/>
            <person name="Morin E."/>
            <person name="Murat C."/>
            <person name="Sun H."/>
            <person name="Tunlid A."/>
            <person name="Henrissat B."/>
            <person name="Grigoriev I.V."/>
            <person name="Hibbett D.S."/>
            <person name="Martin F."/>
            <person name="Nordberg H.P."/>
            <person name="Cantor M.N."/>
            <person name="Hua S.X."/>
        </authorList>
    </citation>
    <scope>NUCLEOTIDE SEQUENCE [LARGE SCALE GENOMIC DNA]</scope>
    <source>
        <strain evidence="1 2">F 1598</strain>
    </source>
</reference>
<evidence type="ECO:0000313" key="1">
    <source>
        <dbReference type="EMBL" id="KIM88393.1"/>
    </source>
</evidence>
<accession>A0A0C3BPH3</accession>
<sequence length="79" mass="9226">MICKSGGFRRETDRLKDDIVCYGGTDPKTSRLIALALKLKRPNNVCTRRTPTVKRSLFHALRFRRMELANRVLQQKEYS</sequence>
<organism evidence="1 2">
    <name type="scientific">Piloderma croceum (strain F 1598)</name>
    <dbReference type="NCBI Taxonomy" id="765440"/>
    <lineage>
        <taxon>Eukaryota</taxon>
        <taxon>Fungi</taxon>
        <taxon>Dikarya</taxon>
        <taxon>Basidiomycota</taxon>
        <taxon>Agaricomycotina</taxon>
        <taxon>Agaricomycetes</taxon>
        <taxon>Agaricomycetidae</taxon>
        <taxon>Atheliales</taxon>
        <taxon>Atheliaceae</taxon>
        <taxon>Piloderma</taxon>
    </lineage>
</organism>
<dbReference type="EMBL" id="KN832977">
    <property type="protein sequence ID" value="KIM88393.1"/>
    <property type="molecule type" value="Genomic_DNA"/>
</dbReference>
<dbReference type="AlphaFoldDB" id="A0A0C3BPH3"/>
<keyword evidence="2" id="KW-1185">Reference proteome</keyword>
<dbReference type="HOGENOM" id="CLU_2606844_0_0_1"/>
<gene>
    <name evidence="1" type="ORF">PILCRDRAFT_814292</name>
</gene>
<name>A0A0C3BPH3_PILCF</name>
<dbReference type="Proteomes" id="UP000054166">
    <property type="component" value="Unassembled WGS sequence"/>
</dbReference>
<reference evidence="2" key="2">
    <citation type="submission" date="2015-01" db="EMBL/GenBank/DDBJ databases">
        <title>Evolutionary Origins and Diversification of the Mycorrhizal Mutualists.</title>
        <authorList>
            <consortium name="DOE Joint Genome Institute"/>
            <consortium name="Mycorrhizal Genomics Consortium"/>
            <person name="Kohler A."/>
            <person name="Kuo A."/>
            <person name="Nagy L.G."/>
            <person name="Floudas D."/>
            <person name="Copeland A."/>
            <person name="Barry K.W."/>
            <person name="Cichocki N."/>
            <person name="Veneault-Fourrey C."/>
            <person name="LaButti K."/>
            <person name="Lindquist E.A."/>
            <person name="Lipzen A."/>
            <person name="Lundell T."/>
            <person name="Morin E."/>
            <person name="Murat C."/>
            <person name="Riley R."/>
            <person name="Ohm R."/>
            <person name="Sun H."/>
            <person name="Tunlid A."/>
            <person name="Henrissat B."/>
            <person name="Grigoriev I.V."/>
            <person name="Hibbett D.S."/>
            <person name="Martin F."/>
        </authorList>
    </citation>
    <scope>NUCLEOTIDE SEQUENCE [LARGE SCALE GENOMIC DNA]</scope>
    <source>
        <strain evidence="2">F 1598</strain>
    </source>
</reference>
<protein>
    <submittedName>
        <fullName evidence="1">Uncharacterized protein</fullName>
    </submittedName>
</protein>
<dbReference type="InParanoid" id="A0A0C3BPH3"/>